<comment type="caution">
    <text evidence="9">The sequence shown here is derived from an EMBL/GenBank/DDBJ whole genome shotgun (WGS) entry which is preliminary data.</text>
</comment>
<feature type="transmembrane region" description="Helical" evidence="7">
    <location>
        <begin position="195"/>
        <end position="214"/>
    </location>
</feature>
<keyword evidence="2 7" id="KW-0813">Transport</keyword>
<evidence type="ECO:0000313" key="9">
    <source>
        <dbReference type="EMBL" id="KAA1380604.1"/>
    </source>
</evidence>
<comment type="similarity">
    <text evidence="7">Belongs to the binding-protein-dependent transport system permease family.</text>
</comment>
<dbReference type="SUPFAM" id="SSF161098">
    <property type="entry name" value="MetI-like"/>
    <property type="match status" value="1"/>
</dbReference>
<keyword evidence="10" id="KW-1185">Reference proteome</keyword>
<proteinExistence type="inferred from homology"/>
<keyword evidence="6 7" id="KW-0472">Membrane</keyword>
<keyword evidence="5 7" id="KW-1133">Transmembrane helix</keyword>
<dbReference type="EMBL" id="SDPP02000001">
    <property type="protein sequence ID" value="KAA1380604.1"/>
    <property type="molecule type" value="Genomic_DNA"/>
</dbReference>
<organism evidence="9 10">
    <name type="scientific">Aeromicrobium fastidiosum</name>
    <dbReference type="NCBI Taxonomy" id="52699"/>
    <lineage>
        <taxon>Bacteria</taxon>
        <taxon>Bacillati</taxon>
        <taxon>Actinomycetota</taxon>
        <taxon>Actinomycetes</taxon>
        <taxon>Propionibacteriales</taxon>
        <taxon>Nocardioidaceae</taxon>
        <taxon>Aeromicrobium</taxon>
    </lineage>
</organism>
<keyword evidence="4 7" id="KW-0812">Transmembrane</keyword>
<evidence type="ECO:0000256" key="4">
    <source>
        <dbReference type="ARBA" id="ARBA00022692"/>
    </source>
</evidence>
<keyword evidence="3" id="KW-1003">Cell membrane</keyword>
<evidence type="ECO:0000256" key="1">
    <source>
        <dbReference type="ARBA" id="ARBA00004651"/>
    </source>
</evidence>
<dbReference type="PANTHER" id="PTHR43386:SF25">
    <property type="entry name" value="PEPTIDE ABC TRANSPORTER PERMEASE PROTEIN"/>
    <property type="match status" value="1"/>
</dbReference>
<feature type="transmembrane region" description="Helical" evidence="7">
    <location>
        <begin position="72"/>
        <end position="97"/>
    </location>
</feature>
<dbReference type="PROSITE" id="PS50928">
    <property type="entry name" value="ABC_TM1"/>
    <property type="match status" value="1"/>
</dbReference>
<dbReference type="Pfam" id="PF00528">
    <property type="entry name" value="BPD_transp_1"/>
    <property type="match status" value="1"/>
</dbReference>
<evidence type="ECO:0000256" key="2">
    <source>
        <dbReference type="ARBA" id="ARBA00022448"/>
    </source>
</evidence>
<reference evidence="9" key="1">
    <citation type="submission" date="2019-09" db="EMBL/GenBank/DDBJ databases">
        <authorList>
            <person name="Li J."/>
        </authorList>
    </citation>
    <scope>NUCLEOTIDE SEQUENCE [LARGE SCALE GENOMIC DNA]</scope>
    <source>
        <strain evidence="9">NRBC 14897</strain>
    </source>
</reference>
<feature type="domain" description="ABC transmembrane type-1" evidence="8">
    <location>
        <begin position="70"/>
        <end position="254"/>
    </location>
</feature>
<dbReference type="InterPro" id="IPR000515">
    <property type="entry name" value="MetI-like"/>
</dbReference>
<dbReference type="Proteomes" id="UP001515100">
    <property type="component" value="Unassembled WGS sequence"/>
</dbReference>
<feature type="transmembrane region" description="Helical" evidence="7">
    <location>
        <begin position="109"/>
        <end position="128"/>
    </location>
</feature>
<evidence type="ECO:0000313" key="10">
    <source>
        <dbReference type="Proteomes" id="UP001515100"/>
    </source>
</evidence>
<dbReference type="GO" id="GO:0005886">
    <property type="term" value="C:plasma membrane"/>
    <property type="evidence" value="ECO:0007669"/>
    <property type="project" value="UniProtKB-SubCell"/>
</dbReference>
<sequence>MKRMVRFRGMTGIGAGLLALVALIAVFGPLISPHSPNAALGIPATGPASGLPFGTDVLGRDVLSRTLSGGRVILAIALVATVVAYSVGGALGLFAAFRRGRTDRTVMSVVDLFLAFPSLLLLLLTIAALGAGSVSVLVGAIFAQIPVIARYVRTISLEVGTTTYVEAAALRGERTTAVLRREIIPNISRPLLADIPLRFIISMFLVTSASFLGAGSAPPAADWGRMILENQQIFSLNPLAVLLPVIPIALATIGANLLGEGLARGLDRSHV</sequence>
<name>A0A641AR68_9ACTN</name>
<evidence type="ECO:0000259" key="8">
    <source>
        <dbReference type="PROSITE" id="PS50928"/>
    </source>
</evidence>
<dbReference type="Gene3D" id="1.10.3720.10">
    <property type="entry name" value="MetI-like"/>
    <property type="match status" value="1"/>
</dbReference>
<evidence type="ECO:0000256" key="5">
    <source>
        <dbReference type="ARBA" id="ARBA00022989"/>
    </source>
</evidence>
<comment type="subcellular location">
    <subcellularLocation>
        <location evidence="1 7">Cell membrane</location>
        <topology evidence="1 7">Multi-pass membrane protein</topology>
    </subcellularLocation>
</comment>
<dbReference type="OrthoDB" id="8906042at2"/>
<dbReference type="GO" id="GO:0055085">
    <property type="term" value="P:transmembrane transport"/>
    <property type="evidence" value="ECO:0007669"/>
    <property type="project" value="InterPro"/>
</dbReference>
<accession>A0A641AR68</accession>
<protein>
    <submittedName>
        <fullName evidence="9">ABC transporter permease</fullName>
    </submittedName>
</protein>
<dbReference type="InterPro" id="IPR035906">
    <property type="entry name" value="MetI-like_sf"/>
</dbReference>
<gene>
    <name evidence="9" type="ORF">ESP62_005360</name>
</gene>
<evidence type="ECO:0000256" key="3">
    <source>
        <dbReference type="ARBA" id="ARBA00022475"/>
    </source>
</evidence>
<dbReference type="AlphaFoldDB" id="A0A641AR68"/>
<evidence type="ECO:0000256" key="6">
    <source>
        <dbReference type="ARBA" id="ARBA00023136"/>
    </source>
</evidence>
<dbReference type="RefSeq" id="WP_129181241.1">
    <property type="nucleotide sequence ID" value="NZ_JAGIOG010000001.1"/>
</dbReference>
<evidence type="ECO:0000256" key="7">
    <source>
        <dbReference type="RuleBase" id="RU363032"/>
    </source>
</evidence>
<dbReference type="InterPro" id="IPR050366">
    <property type="entry name" value="BP-dependent_transpt_permease"/>
</dbReference>
<dbReference type="CDD" id="cd06261">
    <property type="entry name" value="TM_PBP2"/>
    <property type="match status" value="1"/>
</dbReference>
<dbReference type="PANTHER" id="PTHR43386">
    <property type="entry name" value="OLIGOPEPTIDE TRANSPORT SYSTEM PERMEASE PROTEIN APPC"/>
    <property type="match status" value="1"/>
</dbReference>
<feature type="transmembrane region" description="Helical" evidence="7">
    <location>
        <begin position="234"/>
        <end position="258"/>
    </location>
</feature>